<dbReference type="Pfam" id="PF01129">
    <property type="entry name" value="ART"/>
    <property type="match status" value="1"/>
</dbReference>
<feature type="repeat" description="TPR" evidence="8">
    <location>
        <begin position="942"/>
        <end position="975"/>
    </location>
</feature>
<keyword evidence="5" id="KW-0677">Repeat</keyword>
<keyword evidence="9" id="KW-0521">NADP</keyword>
<dbReference type="InterPro" id="IPR019734">
    <property type="entry name" value="TPR_rpt"/>
</dbReference>
<evidence type="ECO:0000313" key="12">
    <source>
        <dbReference type="EMBL" id="CAF3721326.1"/>
    </source>
</evidence>
<protein>
    <recommendedName>
        <fullName evidence="9">NAD(P)(+)--arginine ADP-ribosyltransferase</fullName>
        <ecNumber evidence="9">2.4.2.31</ecNumber>
    </recommendedName>
    <alternativeName>
        <fullName evidence="9">Mono(ADP-ribosyl)transferase</fullName>
    </alternativeName>
</protein>
<evidence type="ECO:0000256" key="3">
    <source>
        <dbReference type="ARBA" id="ARBA00022679"/>
    </source>
</evidence>
<feature type="repeat" description="TPR" evidence="8">
    <location>
        <begin position="689"/>
        <end position="722"/>
    </location>
</feature>
<name>A0A814I5W5_9BILA</name>
<evidence type="ECO:0000256" key="6">
    <source>
        <dbReference type="ARBA" id="ARBA00022803"/>
    </source>
</evidence>
<keyword evidence="9" id="KW-0520">NAD</keyword>
<dbReference type="Gene3D" id="3.90.176.10">
    <property type="entry name" value="Toxin ADP-ribosyltransferase, Chain A, domain 1"/>
    <property type="match status" value="1"/>
</dbReference>
<feature type="repeat" description="TPR" evidence="8">
    <location>
        <begin position="605"/>
        <end position="638"/>
    </location>
</feature>
<comment type="catalytic activity">
    <reaction evidence="7 9">
        <text>L-arginyl-[protein] + NAD(+) = N(omega)-(ADP-D-ribosyl)-L-arginyl-[protein] + nicotinamide + H(+)</text>
        <dbReference type="Rhea" id="RHEA:19149"/>
        <dbReference type="Rhea" id="RHEA-COMP:10532"/>
        <dbReference type="Rhea" id="RHEA-COMP:15087"/>
        <dbReference type="ChEBI" id="CHEBI:15378"/>
        <dbReference type="ChEBI" id="CHEBI:17154"/>
        <dbReference type="ChEBI" id="CHEBI:29965"/>
        <dbReference type="ChEBI" id="CHEBI:57540"/>
        <dbReference type="ChEBI" id="CHEBI:142554"/>
        <dbReference type="EC" id="2.4.2.31"/>
    </reaction>
</comment>
<dbReference type="AlphaFoldDB" id="A0A814I5W5"/>
<dbReference type="Gene3D" id="1.25.40.10">
    <property type="entry name" value="Tetratricopeptide repeat domain"/>
    <property type="match status" value="4"/>
</dbReference>
<evidence type="ECO:0000256" key="2">
    <source>
        <dbReference type="ARBA" id="ARBA00022676"/>
    </source>
</evidence>
<feature type="repeat" description="TPR" evidence="8">
    <location>
        <begin position="441"/>
        <end position="474"/>
    </location>
</feature>
<dbReference type="EMBL" id="CAJNOK010004705">
    <property type="protein sequence ID" value="CAF0946743.1"/>
    <property type="molecule type" value="Genomic_DNA"/>
</dbReference>
<dbReference type="Proteomes" id="UP000681722">
    <property type="component" value="Unassembled WGS sequence"/>
</dbReference>
<dbReference type="PROSITE" id="PS51996">
    <property type="entry name" value="TR_MART"/>
    <property type="match status" value="1"/>
</dbReference>
<feature type="repeat" description="TPR" evidence="8">
    <location>
        <begin position="773"/>
        <end position="806"/>
    </location>
</feature>
<accession>A0A814I5W5</accession>
<evidence type="ECO:0000256" key="7">
    <source>
        <dbReference type="ARBA" id="ARBA00047597"/>
    </source>
</evidence>
<evidence type="ECO:0000256" key="9">
    <source>
        <dbReference type="RuleBase" id="RU361228"/>
    </source>
</evidence>
<dbReference type="GO" id="GO:0016779">
    <property type="term" value="F:nucleotidyltransferase activity"/>
    <property type="evidence" value="ECO:0007669"/>
    <property type="project" value="UniProtKB-KW"/>
</dbReference>
<keyword evidence="6 8" id="KW-0802">TPR repeat</keyword>
<gene>
    <name evidence="11" type="ORF">GPM918_LOCUS14704</name>
    <name evidence="10" type="ORF">OVA965_LOCUS11932</name>
    <name evidence="13" type="ORF">SRO942_LOCUS14704</name>
    <name evidence="12" type="ORF">TMI583_LOCUS11936</name>
</gene>
<dbReference type="InterPro" id="IPR000768">
    <property type="entry name" value="ART"/>
</dbReference>
<evidence type="ECO:0000256" key="8">
    <source>
        <dbReference type="PROSITE-ProRule" id="PRU00339"/>
    </source>
</evidence>
<dbReference type="InterPro" id="IPR011990">
    <property type="entry name" value="TPR-like_helical_dom_sf"/>
</dbReference>
<keyword evidence="4" id="KW-0548">Nucleotidyltransferase</keyword>
<evidence type="ECO:0000313" key="14">
    <source>
        <dbReference type="Proteomes" id="UP000663829"/>
    </source>
</evidence>
<evidence type="ECO:0000256" key="1">
    <source>
        <dbReference type="ARBA" id="ARBA00009558"/>
    </source>
</evidence>
<comment type="similarity">
    <text evidence="1 9">Belongs to the Arg-specific ADP-ribosyltransferase family.</text>
</comment>
<proteinExistence type="inferred from homology"/>
<feature type="repeat" description="TPR" evidence="8">
    <location>
        <begin position="900"/>
        <end position="933"/>
    </location>
</feature>
<keyword evidence="14" id="KW-1185">Reference proteome</keyword>
<sequence>MGTLWSILVNKMHHFILWHRDILAQQVPITTNCTQQLENEASSDQSASEMKNFEEFTVVWLDSDVQNNRNEYNKRKTKIRNIVNHLETFDNQDKCIDYVFSIQESIFFIVSGSFGVTTVPILHDKNQIIFIYIFCADKAKHQMWADAYKKVQGVFDNVDELIIKFQKDAHFLLNQIASISIFDPKERSLQYLTKEQATFIWFQLLIEILLRLPKSDIAKTDMIEECRRNYAGNESQLQKITDFYQNYKPFMAVEWYTKDSFLYRLLNKAFRTQDIETIFKYRYFITDLYSQLKALHLQLLKSDEKTMTVYRGQGMHLEEFEKLKNSVGKFISINTFFSTTTDCEVAVDFAGDRSFCSNMELVVFEIEIDLKNDAKPFGKVEQLSCNKDENEVLFSMGSIFEVVNVEMMTDTLWFVNLRLSNTLDEQLLELMHYFKSFIGSQPTLLTLGLFLSKMDEFDKAEKFYRLLIDELPSDHKDLGMVYNNIGELFRLRGDDVNAMENYEMALALYSKHFRANDPFVAVTQSNIAAILDNRGDYKTALTMYKLALENMIDRLYARHPSVAIMYNNIATVHGHDNDYQAALVNYEKAQQIENESLPDNHPSRVLTYMNIATIHRNIGNTKIALENYKKALDIQTTYLQPNHHILSELYNNYGSIILESLKDSQKALQYFRLALENELRSDTVREWQGKTHQNLGTAYITQKKYTLALENFDKAFEVFSKVLPPTHPSIITNYIAIGLLYHVMHDTSNRVRCLEKAEELMKTCSTIHTSSGGLLYLDLGSLYVQMDDYEKAIDCFSEAMTLLEKDSAANVVNIARVYEQYALCSSKRNGDYTRAIEYYQKAIDIMITVHNLSTELLVGIYRKVASMYELQNDYWSAIECYQNVFEIELKCTPIDRLVLASCYNNFGVCYNELCDYEESIQNYEAAVKIFMEFVPQSSNNLATAYINIGQAYFNMKDLVSALVNYKKSLQYALTSSVKDKALILHIYQVLGKGYFRQADYLSSLIWCRNALVAAQELHAPGSYTIVLCSKNLCLAEEKLAEIAQSL</sequence>
<dbReference type="GO" id="GO:0106274">
    <property type="term" value="F:NAD+-protein-arginine ADP-ribosyltransferase activity"/>
    <property type="evidence" value="ECO:0007669"/>
    <property type="project" value="UniProtKB-EC"/>
</dbReference>
<dbReference type="PANTHER" id="PTHR45641:SF19">
    <property type="entry name" value="NEPHROCYSTIN-3"/>
    <property type="match status" value="1"/>
</dbReference>
<dbReference type="SUPFAM" id="SSF56399">
    <property type="entry name" value="ADP-ribosylation"/>
    <property type="match status" value="1"/>
</dbReference>
<evidence type="ECO:0000256" key="4">
    <source>
        <dbReference type="ARBA" id="ARBA00022695"/>
    </source>
</evidence>
<dbReference type="Pfam" id="PF13424">
    <property type="entry name" value="TPR_12"/>
    <property type="match status" value="5"/>
</dbReference>
<dbReference type="PANTHER" id="PTHR45641">
    <property type="entry name" value="TETRATRICOPEPTIDE REPEAT PROTEIN (AFU_ORTHOLOGUE AFUA_6G03870)"/>
    <property type="match status" value="1"/>
</dbReference>
<dbReference type="Proteomes" id="UP000682733">
    <property type="component" value="Unassembled WGS sequence"/>
</dbReference>
<evidence type="ECO:0000313" key="10">
    <source>
        <dbReference type="EMBL" id="CAF0946743.1"/>
    </source>
</evidence>
<dbReference type="EMBL" id="CAJOBA010004710">
    <property type="protein sequence ID" value="CAF3721326.1"/>
    <property type="molecule type" value="Genomic_DNA"/>
</dbReference>
<dbReference type="SUPFAM" id="SSF48452">
    <property type="entry name" value="TPR-like"/>
    <property type="match status" value="2"/>
</dbReference>
<keyword evidence="2 9" id="KW-0328">Glycosyltransferase</keyword>
<dbReference type="Proteomes" id="UP000663829">
    <property type="component" value="Unassembled WGS sequence"/>
</dbReference>
<dbReference type="PROSITE" id="PS50293">
    <property type="entry name" value="TPR_REGION"/>
    <property type="match status" value="1"/>
</dbReference>
<dbReference type="PROSITE" id="PS50005">
    <property type="entry name" value="TPR"/>
    <property type="match status" value="6"/>
</dbReference>
<dbReference type="EMBL" id="CAJOBC010003583">
    <property type="protein sequence ID" value="CAF3791014.1"/>
    <property type="molecule type" value="Genomic_DNA"/>
</dbReference>
<dbReference type="Proteomes" id="UP000677228">
    <property type="component" value="Unassembled WGS sequence"/>
</dbReference>
<dbReference type="EMBL" id="CAJNOQ010003583">
    <property type="protein sequence ID" value="CAF1019551.1"/>
    <property type="molecule type" value="Genomic_DNA"/>
</dbReference>
<dbReference type="OrthoDB" id="626167at2759"/>
<comment type="caution">
    <text evidence="11">The sequence shown here is derived from an EMBL/GenBank/DDBJ whole genome shotgun (WGS) entry which is preliminary data.</text>
</comment>
<organism evidence="11 14">
    <name type="scientific">Didymodactylos carnosus</name>
    <dbReference type="NCBI Taxonomy" id="1234261"/>
    <lineage>
        <taxon>Eukaryota</taxon>
        <taxon>Metazoa</taxon>
        <taxon>Spiralia</taxon>
        <taxon>Gnathifera</taxon>
        <taxon>Rotifera</taxon>
        <taxon>Eurotatoria</taxon>
        <taxon>Bdelloidea</taxon>
        <taxon>Philodinida</taxon>
        <taxon>Philodinidae</taxon>
        <taxon>Didymodactylos</taxon>
    </lineage>
</organism>
<dbReference type="EC" id="2.4.2.31" evidence="9"/>
<evidence type="ECO:0000256" key="5">
    <source>
        <dbReference type="ARBA" id="ARBA00022737"/>
    </source>
</evidence>
<keyword evidence="3 9" id="KW-0808">Transferase</keyword>
<reference evidence="11" key="1">
    <citation type="submission" date="2021-02" db="EMBL/GenBank/DDBJ databases">
        <authorList>
            <person name="Nowell W R."/>
        </authorList>
    </citation>
    <scope>NUCLEOTIDE SEQUENCE</scope>
</reference>
<evidence type="ECO:0000313" key="13">
    <source>
        <dbReference type="EMBL" id="CAF3791014.1"/>
    </source>
</evidence>
<dbReference type="SMART" id="SM00028">
    <property type="entry name" value="TPR"/>
    <property type="match status" value="13"/>
</dbReference>
<evidence type="ECO:0000313" key="11">
    <source>
        <dbReference type="EMBL" id="CAF1019551.1"/>
    </source>
</evidence>